<proteinExistence type="predicted"/>
<gene>
    <name evidence="2" type="ORF">MM415A00921_0022</name>
    <name evidence="3" type="ORF">MM415B06099_0009</name>
    <name evidence="1" type="ORF">TM448A00108_0089</name>
    <name evidence="4" type="ORF">TM448B00355_0061</name>
</gene>
<dbReference type="EMBL" id="MT142375">
    <property type="protein sequence ID" value="QJA79293.1"/>
    <property type="molecule type" value="Genomic_DNA"/>
</dbReference>
<evidence type="ECO:0000313" key="2">
    <source>
        <dbReference type="EMBL" id="QJA79293.1"/>
    </source>
</evidence>
<name>A0A6H1ZAH2_9ZZZZ</name>
<dbReference type="EMBL" id="MT143508">
    <property type="protein sequence ID" value="QJA97602.1"/>
    <property type="molecule type" value="Genomic_DNA"/>
</dbReference>
<dbReference type="AlphaFoldDB" id="A0A6H1ZAH2"/>
<dbReference type="EMBL" id="MT144614">
    <property type="protein sequence ID" value="QJH95208.1"/>
    <property type="molecule type" value="Genomic_DNA"/>
</dbReference>
<reference evidence="1" key="1">
    <citation type="submission" date="2020-03" db="EMBL/GenBank/DDBJ databases">
        <title>The deep terrestrial virosphere.</title>
        <authorList>
            <person name="Holmfeldt K."/>
            <person name="Nilsson E."/>
            <person name="Simone D."/>
            <person name="Lopez-Fernandez M."/>
            <person name="Wu X."/>
            <person name="de Brujin I."/>
            <person name="Lundin D."/>
            <person name="Andersson A."/>
            <person name="Bertilsson S."/>
            <person name="Dopson M."/>
        </authorList>
    </citation>
    <scope>NUCLEOTIDE SEQUENCE</scope>
    <source>
        <strain evidence="2">MM415A00921</strain>
        <strain evidence="3">MM415B06099</strain>
        <strain evidence="1">TM448A00108</strain>
        <strain evidence="4">TM448B00355</strain>
    </source>
</reference>
<accession>A0A6H1ZAH2</accession>
<organism evidence="1">
    <name type="scientific">viral metagenome</name>
    <dbReference type="NCBI Taxonomy" id="1070528"/>
    <lineage>
        <taxon>unclassified sequences</taxon>
        <taxon>metagenomes</taxon>
        <taxon>organismal metagenomes</taxon>
    </lineage>
</organism>
<evidence type="ECO:0000313" key="1">
    <source>
        <dbReference type="EMBL" id="QJA44462.1"/>
    </source>
</evidence>
<protein>
    <submittedName>
        <fullName evidence="1">Uncharacterized protein</fullName>
    </submittedName>
</protein>
<evidence type="ECO:0000313" key="4">
    <source>
        <dbReference type="EMBL" id="QJH95208.1"/>
    </source>
</evidence>
<evidence type="ECO:0000313" key="3">
    <source>
        <dbReference type="EMBL" id="QJA97602.1"/>
    </source>
</evidence>
<sequence length="50" mass="5866">MNVWIVNEPTSPMENLQRALYGKEESSSWCYLIDLAEWHAKEGEMMYGQV</sequence>
<dbReference type="EMBL" id="MT143976">
    <property type="protein sequence ID" value="QJA44462.1"/>
    <property type="molecule type" value="Genomic_DNA"/>
</dbReference>